<reference evidence="2 3" key="1">
    <citation type="submission" date="2015-01" db="EMBL/GenBank/DDBJ databases">
        <title>Evolution of Trichinella species and genotypes.</title>
        <authorList>
            <person name="Korhonen P.K."/>
            <person name="Edoardo P."/>
            <person name="Giuseppe L.R."/>
            <person name="Gasser R.B."/>
        </authorList>
    </citation>
    <scope>NUCLEOTIDE SEQUENCE [LARGE SCALE GENOMIC DNA]</scope>
    <source>
        <strain evidence="2">ISS37</strain>
    </source>
</reference>
<keyword evidence="1" id="KW-0472">Membrane</keyword>
<dbReference type="AlphaFoldDB" id="A0A0V0RL26"/>
<dbReference type="Proteomes" id="UP000054630">
    <property type="component" value="Unassembled WGS sequence"/>
</dbReference>
<keyword evidence="1" id="KW-1133">Transmembrane helix</keyword>
<evidence type="ECO:0000256" key="1">
    <source>
        <dbReference type="SAM" id="Phobius"/>
    </source>
</evidence>
<organism evidence="2 3">
    <name type="scientific">Trichinella nelsoni</name>
    <dbReference type="NCBI Taxonomy" id="6336"/>
    <lineage>
        <taxon>Eukaryota</taxon>
        <taxon>Metazoa</taxon>
        <taxon>Ecdysozoa</taxon>
        <taxon>Nematoda</taxon>
        <taxon>Enoplea</taxon>
        <taxon>Dorylaimia</taxon>
        <taxon>Trichinellida</taxon>
        <taxon>Trichinellidae</taxon>
        <taxon>Trichinella</taxon>
    </lineage>
</organism>
<dbReference type="EMBL" id="JYDL01000138">
    <property type="protein sequence ID" value="KRX15182.1"/>
    <property type="molecule type" value="Genomic_DNA"/>
</dbReference>
<accession>A0A0V0RL26</accession>
<evidence type="ECO:0000313" key="3">
    <source>
        <dbReference type="Proteomes" id="UP000054630"/>
    </source>
</evidence>
<feature type="transmembrane region" description="Helical" evidence="1">
    <location>
        <begin position="12"/>
        <end position="33"/>
    </location>
</feature>
<keyword evidence="1" id="KW-0812">Transmembrane</keyword>
<comment type="caution">
    <text evidence="2">The sequence shown here is derived from an EMBL/GenBank/DDBJ whole genome shotgun (WGS) entry which is preliminary data.</text>
</comment>
<name>A0A0V0RL26_9BILA</name>
<proteinExistence type="predicted"/>
<keyword evidence="3" id="KW-1185">Reference proteome</keyword>
<dbReference type="OrthoDB" id="10504268at2759"/>
<evidence type="ECO:0000313" key="2">
    <source>
        <dbReference type="EMBL" id="KRX15182.1"/>
    </source>
</evidence>
<protein>
    <submittedName>
        <fullName evidence="2">Uncharacterized protein</fullName>
    </submittedName>
</protein>
<gene>
    <name evidence="2" type="ORF">T07_10046</name>
</gene>
<sequence length="81" mass="9227">MKLQLRQEKSSVWCYLVFFAGLLRLACVCFIQCKEKRRMKRKSEEKGCGIFCSMIGQIGLVAYLRARCHVITGCSAPCPFS</sequence>